<gene>
    <name evidence="2" type="ORF">BEP19_08840</name>
</gene>
<proteinExistence type="predicted"/>
<keyword evidence="1" id="KW-1133">Transmembrane helix</keyword>
<reference evidence="2 3" key="1">
    <citation type="submission" date="2016-08" db="EMBL/GenBank/DDBJ databases">
        <title>Novel Firmicute Genomes.</title>
        <authorList>
            <person name="Poppleton D.I."/>
            <person name="Gribaldo S."/>
        </authorList>
    </citation>
    <scope>NUCLEOTIDE SEQUENCE [LARGE SCALE GENOMIC DNA]</scope>
    <source>
        <strain evidence="2 3">RAOx-1</strain>
    </source>
</reference>
<dbReference type="EMBL" id="MCHY01000008">
    <property type="protein sequence ID" value="RKD24711.1"/>
    <property type="molecule type" value="Genomic_DNA"/>
</dbReference>
<dbReference type="Proteomes" id="UP000284219">
    <property type="component" value="Unassembled WGS sequence"/>
</dbReference>
<dbReference type="OrthoDB" id="2472536at2"/>
<evidence type="ECO:0000256" key="1">
    <source>
        <dbReference type="SAM" id="Phobius"/>
    </source>
</evidence>
<name>A0A419SL30_9BACL</name>
<sequence length="66" mass="7368">MRDSMIKLYVKTTGYIRNQRGSQALEWIGIAAVIVILTGVISTAFKNQGLGNDFKKKFSEFLDNIG</sequence>
<organism evidence="2 3">
    <name type="scientific">Ammoniphilus oxalaticus</name>
    <dbReference type="NCBI Taxonomy" id="66863"/>
    <lineage>
        <taxon>Bacteria</taxon>
        <taxon>Bacillati</taxon>
        <taxon>Bacillota</taxon>
        <taxon>Bacilli</taxon>
        <taxon>Bacillales</taxon>
        <taxon>Paenibacillaceae</taxon>
        <taxon>Aneurinibacillus group</taxon>
        <taxon>Ammoniphilus</taxon>
    </lineage>
</organism>
<comment type="caution">
    <text evidence="2">The sequence shown here is derived from an EMBL/GenBank/DDBJ whole genome shotgun (WGS) entry which is preliminary data.</text>
</comment>
<keyword evidence="1" id="KW-0472">Membrane</keyword>
<evidence type="ECO:0000313" key="2">
    <source>
        <dbReference type="EMBL" id="RKD24711.1"/>
    </source>
</evidence>
<keyword evidence="1" id="KW-0812">Transmembrane</keyword>
<dbReference type="AlphaFoldDB" id="A0A419SL30"/>
<evidence type="ECO:0000313" key="3">
    <source>
        <dbReference type="Proteomes" id="UP000284219"/>
    </source>
</evidence>
<feature type="transmembrane region" description="Helical" evidence="1">
    <location>
        <begin position="24"/>
        <end position="45"/>
    </location>
</feature>
<accession>A0A419SL30</accession>
<protein>
    <submittedName>
        <fullName evidence="2">Uncharacterized protein</fullName>
    </submittedName>
</protein>
<keyword evidence="3" id="KW-1185">Reference proteome</keyword>